<dbReference type="AlphaFoldDB" id="A0A644WHP8"/>
<keyword evidence="12" id="KW-0479">Metal-binding</keyword>
<dbReference type="SUPFAM" id="SSF56796">
    <property type="entry name" value="Dehydroquinate synthase-like"/>
    <property type="match status" value="1"/>
</dbReference>
<comment type="caution">
    <text evidence="21">The sequence shown here is derived from an EMBL/GenBank/DDBJ whole genome shotgun (WGS) entry which is preliminary data.</text>
</comment>
<dbReference type="CDD" id="cd08195">
    <property type="entry name" value="DHQS"/>
    <property type="match status" value="1"/>
</dbReference>
<comment type="catalytic activity">
    <reaction evidence="1">
        <text>7-phospho-2-dehydro-3-deoxy-D-arabino-heptonate = 3-dehydroquinate + phosphate</text>
        <dbReference type="Rhea" id="RHEA:21968"/>
        <dbReference type="ChEBI" id="CHEBI:32364"/>
        <dbReference type="ChEBI" id="CHEBI:43474"/>
        <dbReference type="ChEBI" id="CHEBI:58394"/>
        <dbReference type="EC" id="4.2.3.4"/>
    </reaction>
</comment>
<evidence type="ECO:0000256" key="18">
    <source>
        <dbReference type="ARBA" id="ARBA00023285"/>
    </source>
</evidence>
<evidence type="ECO:0000259" key="19">
    <source>
        <dbReference type="Pfam" id="PF01761"/>
    </source>
</evidence>
<keyword evidence="11" id="KW-0028">Amino-acid biosynthesis</keyword>
<keyword evidence="13" id="KW-0547">Nucleotide-binding</keyword>
<evidence type="ECO:0000256" key="13">
    <source>
        <dbReference type="ARBA" id="ARBA00022741"/>
    </source>
</evidence>
<keyword evidence="16" id="KW-0057">Aromatic amino acid biosynthesis</keyword>
<dbReference type="InterPro" id="IPR050071">
    <property type="entry name" value="Dehydroquinate_synthase"/>
</dbReference>
<dbReference type="GO" id="GO:0009073">
    <property type="term" value="P:aromatic amino acid family biosynthetic process"/>
    <property type="evidence" value="ECO:0007669"/>
    <property type="project" value="UniProtKB-KW"/>
</dbReference>
<dbReference type="Pfam" id="PF01761">
    <property type="entry name" value="DHQ_synthase"/>
    <property type="match status" value="1"/>
</dbReference>
<evidence type="ECO:0000256" key="2">
    <source>
        <dbReference type="ARBA" id="ARBA00001911"/>
    </source>
</evidence>
<evidence type="ECO:0000256" key="3">
    <source>
        <dbReference type="ARBA" id="ARBA00001941"/>
    </source>
</evidence>
<organism evidence="21">
    <name type="scientific">bioreactor metagenome</name>
    <dbReference type="NCBI Taxonomy" id="1076179"/>
    <lineage>
        <taxon>unclassified sequences</taxon>
        <taxon>metagenomes</taxon>
        <taxon>ecological metagenomes</taxon>
    </lineage>
</organism>
<protein>
    <recommendedName>
        <fullName evidence="9">3-dehydroquinate synthase</fullName>
        <ecNumber evidence="8">4.2.3.4</ecNumber>
    </recommendedName>
</protein>
<dbReference type="FunFam" id="3.40.50.1970:FF:000007">
    <property type="entry name" value="Pentafunctional AROM polypeptide"/>
    <property type="match status" value="1"/>
</dbReference>
<dbReference type="Pfam" id="PF24621">
    <property type="entry name" value="DHQS_C"/>
    <property type="match status" value="1"/>
</dbReference>
<feature type="domain" description="3-dehydroquinate synthase N-terminal" evidence="19">
    <location>
        <begin position="69"/>
        <end position="181"/>
    </location>
</feature>
<comment type="pathway">
    <text evidence="6">Metabolic intermediate biosynthesis; chorismate biosynthesis; chorismate from D-erythrose 4-phosphate and phosphoenolpyruvate: step 2/7.</text>
</comment>
<dbReference type="InterPro" id="IPR016037">
    <property type="entry name" value="DHQ_synth_AroB"/>
</dbReference>
<comment type="similarity">
    <text evidence="7">Belongs to the sugar phosphate cyclases superfamily. Dehydroquinate synthase family.</text>
</comment>
<evidence type="ECO:0000256" key="12">
    <source>
        <dbReference type="ARBA" id="ARBA00022723"/>
    </source>
</evidence>
<comment type="subcellular location">
    <subcellularLocation>
        <location evidence="5">Cytoplasm</location>
    </subcellularLocation>
</comment>
<evidence type="ECO:0000256" key="9">
    <source>
        <dbReference type="ARBA" id="ARBA00017684"/>
    </source>
</evidence>
<keyword evidence="14" id="KW-0862">Zinc</keyword>
<gene>
    <name evidence="21" type="primary">aroB_15</name>
    <name evidence="21" type="ORF">SDC9_48288</name>
</gene>
<dbReference type="PANTHER" id="PTHR43622">
    <property type="entry name" value="3-DEHYDROQUINATE SYNTHASE"/>
    <property type="match status" value="1"/>
</dbReference>
<dbReference type="InterPro" id="IPR030963">
    <property type="entry name" value="DHQ_synth_fam"/>
</dbReference>
<keyword evidence="10" id="KW-0963">Cytoplasm</keyword>
<evidence type="ECO:0000256" key="7">
    <source>
        <dbReference type="ARBA" id="ARBA00005412"/>
    </source>
</evidence>
<evidence type="ECO:0000256" key="1">
    <source>
        <dbReference type="ARBA" id="ARBA00001393"/>
    </source>
</evidence>
<evidence type="ECO:0000256" key="15">
    <source>
        <dbReference type="ARBA" id="ARBA00023027"/>
    </source>
</evidence>
<feature type="domain" description="3-dehydroquinate synthase C-terminal" evidence="20">
    <location>
        <begin position="183"/>
        <end position="317"/>
    </location>
</feature>
<dbReference type="PANTHER" id="PTHR43622:SF7">
    <property type="entry name" value="3-DEHYDROQUINATE SYNTHASE, CHLOROPLASTIC"/>
    <property type="match status" value="1"/>
</dbReference>
<dbReference type="NCBIfam" id="TIGR01357">
    <property type="entry name" value="aroB"/>
    <property type="match status" value="1"/>
</dbReference>
<dbReference type="GO" id="GO:0005737">
    <property type="term" value="C:cytoplasm"/>
    <property type="evidence" value="ECO:0007669"/>
    <property type="project" value="UniProtKB-SubCell"/>
</dbReference>
<comment type="cofactor">
    <cofactor evidence="2">
        <name>NAD(+)</name>
        <dbReference type="ChEBI" id="CHEBI:57540"/>
    </cofactor>
</comment>
<dbReference type="InterPro" id="IPR030960">
    <property type="entry name" value="DHQS/DOIS_N"/>
</dbReference>
<dbReference type="InterPro" id="IPR056179">
    <property type="entry name" value="DHQS_C"/>
</dbReference>
<evidence type="ECO:0000256" key="6">
    <source>
        <dbReference type="ARBA" id="ARBA00004661"/>
    </source>
</evidence>
<keyword evidence="15" id="KW-0520">NAD</keyword>
<accession>A0A644WHP8</accession>
<comment type="cofactor">
    <cofactor evidence="4">
        <name>Zn(2+)</name>
        <dbReference type="ChEBI" id="CHEBI:29105"/>
    </cofactor>
</comment>
<comment type="cofactor">
    <cofactor evidence="3">
        <name>Co(2+)</name>
        <dbReference type="ChEBI" id="CHEBI:48828"/>
    </cofactor>
</comment>
<keyword evidence="18" id="KW-0170">Cobalt</keyword>
<evidence type="ECO:0000256" key="10">
    <source>
        <dbReference type="ARBA" id="ARBA00022490"/>
    </source>
</evidence>
<dbReference type="EC" id="4.2.3.4" evidence="8"/>
<dbReference type="HAMAP" id="MF_00110">
    <property type="entry name" value="DHQ_synthase"/>
    <property type="match status" value="1"/>
</dbReference>
<evidence type="ECO:0000256" key="16">
    <source>
        <dbReference type="ARBA" id="ARBA00023141"/>
    </source>
</evidence>
<dbReference type="PIRSF" id="PIRSF001455">
    <property type="entry name" value="DHQ_synth"/>
    <property type="match status" value="1"/>
</dbReference>
<dbReference type="GO" id="GO:0000166">
    <property type="term" value="F:nucleotide binding"/>
    <property type="evidence" value="ECO:0007669"/>
    <property type="project" value="UniProtKB-KW"/>
</dbReference>
<evidence type="ECO:0000259" key="20">
    <source>
        <dbReference type="Pfam" id="PF24621"/>
    </source>
</evidence>
<proteinExistence type="inferred from homology"/>
<evidence type="ECO:0000256" key="5">
    <source>
        <dbReference type="ARBA" id="ARBA00004496"/>
    </source>
</evidence>
<dbReference type="Gene3D" id="1.20.1090.10">
    <property type="entry name" value="Dehydroquinate synthase-like - alpha domain"/>
    <property type="match status" value="1"/>
</dbReference>
<dbReference type="EMBL" id="VSSQ01000840">
    <property type="protein sequence ID" value="MPM02043.1"/>
    <property type="molecule type" value="Genomic_DNA"/>
</dbReference>
<evidence type="ECO:0000256" key="8">
    <source>
        <dbReference type="ARBA" id="ARBA00013031"/>
    </source>
</evidence>
<evidence type="ECO:0000256" key="14">
    <source>
        <dbReference type="ARBA" id="ARBA00022833"/>
    </source>
</evidence>
<name>A0A644WHP8_9ZZZZ</name>
<evidence type="ECO:0000313" key="21">
    <source>
        <dbReference type="EMBL" id="MPM02043.1"/>
    </source>
</evidence>
<dbReference type="Gene3D" id="3.40.50.1970">
    <property type="match status" value="1"/>
</dbReference>
<evidence type="ECO:0000256" key="17">
    <source>
        <dbReference type="ARBA" id="ARBA00023239"/>
    </source>
</evidence>
<dbReference type="GO" id="GO:0046872">
    <property type="term" value="F:metal ion binding"/>
    <property type="evidence" value="ECO:0007669"/>
    <property type="project" value="UniProtKB-KW"/>
</dbReference>
<evidence type="ECO:0000256" key="11">
    <source>
        <dbReference type="ARBA" id="ARBA00022605"/>
    </source>
</evidence>
<evidence type="ECO:0000256" key="4">
    <source>
        <dbReference type="ARBA" id="ARBA00001947"/>
    </source>
</evidence>
<reference evidence="21" key="1">
    <citation type="submission" date="2019-08" db="EMBL/GenBank/DDBJ databases">
        <authorList>
            <person name="Kucharzyk K."/>
            <person name="Murdoch R.W."/>
            <person name="Higgins S."/>
            <person name="Loffler F."/>
        </authorList>
    </citation>
    <scope>NUCLEOTIDE SEQUENCE</scope>
</reference>
<dbReference type="GO" id="GO:0003856">
    <property type="term" value="F:3-dehydroquinate synthase activity"/>
    <property type="evidence" value="ECO:0007669"/>
    <property type="project" value="UniProtKB-EC"/>
</dbReference>
<keyword evidence="17 21" id="KW-0456">Lyase</keyword>
<sequence>MDMRRIRVQVQNGYDVCIGRGLTAGFGGLLRSAVGSCRVAVMTDSNVAPLYLDALTHSLEQAGYDVCAFVFPAGESSKRMDTLAEILEFLVENRLTREDCVIALGGGVTGDLTGFAAGCYLRGIRYVQAPTSLLAAVDSSVGGKAAVDLSAGKNLAGLFYQPSLVVCDTNCFATLPESEIANGSAEAIKTGVLGGETLFGLFESGAAREQMEQVVAQCVAYKARIVEADERDSELRNILNLGHTAGHAIEVCGEYAIPHGQAVAIGLGIIARASERLGEAQEPIYERIRQTLVKNGLPVVSPYSAEELAAAALSDKKRAGDSIRIVLPRAIGNCVLKSVPVSELLSIFRAGMEEGA</sequence>
<dbReference type="GO" id="GO:0008652">
    <property type="term" value="P:amino acid biosynthetic process"/>
    <property type="evidence" value="ECO:0007669"/>
    <property type="project" value="UniProtKB-KW"/>
</dbReference>